<protein>
    <submittedName>
        <fullName evidence="3">Uncharacterized protein</fullName>
    </submittedName>
</protein>
<feature type="transmembrane region" description="Helical" evidence="2">
    <location>
        <begin position="42"/>
        <end position="62"/>
    </location>
</feature>
<reference evidence="3 4" key="1">
    <citation type="journal article" date="2016" name="Nat. Commun.">
        <title>Thousands of microbial genomes shed light on interconnected biogeochemical processes in an aquifer system.</title>
        <authorList>
            <person name="Anantharaman K."/>
            <person name="Brown C.T."/>
            <person name="Hug L.A."/>
            <person name="Sharon I."/>
            <person name="Castelle C.J."/>
            <person name="Probst A.J."/>
            <person name="Thomas B.C."/>
            <person name="Singh A."/>
            <person name="Wilkins M.J."/>
            <person name="Karaoz U."/>
            <person name="Brodie E.L."/>
            <person name="Williams K.H."/>
            <person name="Hubbard S.S."/>
            <person name="Banfield J.F."/>
        </authorList>
    </citation>
    <scope>NUCLEOTIDE SEQUENCE [LARGE SCALE GENOMIC DNA]</scope>
</reference>
<sequence>MNVNLRRGGPEGPRGPRGYEDGMDEEMDNSQMSPRPTRRGSSGPWMLVGTIVVVLIILGVVFKDSLFSGKKATPGKIASSDYQAVFLTNGQVYFGALSEAENTYVNLRKIYYLQVTPNLQTQGTVEGGNPPPAQQQLSLVKLGNELHGPVDEMFINREQILFIEDLKDDGRVVQAIKEFEASTAQ</sequence>
<evidence type="ECO:0000256" key="2">
    <source>
        <dbReference type="SAM" id="Phobius"/>
    </source>
</evidence>
<dbReference type="Proteomes" id="UP000177912">
    <property type="component" value="Unassembled WGS sequence"/>
</dbReference>
<organism evidence="3 4">
    <name type="scientific">Candidatus Doudnabacteria bacterium RIFCSPHIGHO2_01_FULL_43_23</name>
    <dbReference type="NCBI Taxonomy" id="1817822"/>
    <lineage>
        <taxon>Bacteria</taxon>
        <taxon>Candidatus Doudnaibacteriota</taxon>
    </lineage>
</organism>
<proteinExistence type="predicted"/>
<dbReference type="STRING" id="1817822.A2826_03035"/>
<keyword evidence="2" id="KW-1133">Transmembrane helix</keyword>
<accession>A0A1F5NVQ1</accession>
<dbReference type="AlphaFoldDB" id="A0A1F5NVQ1"/>
<feature type="region of interest" description="Disordered" evidence="1">
    <location>
        <begin position="1"/>
        <end position="41"/>
    </location>
</feature>
<name>A0A1F5NVQ1_9BACT</name>
<evidence type="ECO:0000313" key="3">
    <source>
        <dbReference type="EMBL" id="OGE81757.1"/>
    </source>
</evidence>
<evidence type="ECO:0000256" key="1">
    <source>
        <dbReference type="SAM" id="MobiDB-lite"/>
    </source>
</evidence>
<keyword evidence="2" id="KW-0812">Transmembrane</keyword>
<keyword evidence="2" id="KW-0472">Membrane</keyword>
<evidence type="ECO:0000313" key="4">
    <source>
        <dbReference type="Proteomes" id="UP000177912"/>
    </source>
</evidence>
<comment type="caution">
    <text evidence="3">The sequence shown here is derived from an EMBL/GenBank/DDBJ whole genome shotgun (WGS) entry which is preliminary data.</text>
</comment>
<gene>
    <name evidence="3" type="ORF">A2826_03035</name>
</gene>
<dbReference type="EMBL" id="MFEI01000003">
    <property type="protein sequence ID" value="OGE81757.1"/>
    <property type="molecule type" value="Genomic_DNA"/>
</dbReference>